<dbReference type="InterPro" id="IPR050512">
    <property type="entry name" value="Sulf_AdTrans/APS_kinase"/>
</dbReference>
<dbReference type="InterPro" id="IPR059117">
    <property type="entry name" value="APS_kinase_dom"/>
</dbReference>
<comment type="function">
    <text evidence="6 7">Catalyzes the synthesis of activated sulfate.</text>
</comment>
<dbReference type="InterPro" id="IPR025980">
    <property type="entry name" value="ATP-Sase_PUA-like_dom"/>
</dbReference>
<dbReference type="GO" id="GO:0070814">
    <property type="term" value="P:hydrogen sulfide biosynthetic process"/>
    <property type="evidence" value="ECO:0007669"/>
    <property type="project" value="UniProtKB-UniRule"/>
</dbReference>
<dbReference type="Proteomes" id="UP000065807">
    <property type="component" value="Chromosome"/>
</dbReference>
<reference evidence="12" key="2">
    <citation type="journal article" date="2016" name="Int. J. Syst. Evol. Microbiol.">
        <title>Complete genome sequence and cell structure of Limnochorda pilosa, a Gram-negative spore-former within the phylum Firmicutes.</title>
        <authorList>
            <person name="Watanabe M."/>
            <person name="Kojima H."/>
            <person name="Fukui M."/>
        </authorList>
    </citation>
    <scope>NUCLEOTIDE SEQUENCE [LARGE SCALE GENOMIC DNA]</scope>
    <source>
        <strain evidence="12">HC45</strain>
    </source>
</reference>
<dbReference type="AlphaFoldDB" id="A0A0K2SM50"/>
<dbReference type="NCBIfam" id="NF003013">
    <property type="entry name" value="PRK03846.1"/>
    <property type="match status" value="1"/>
</dbReference>
<dbReference type="Pfam" id="PF01583">
    <property type="entry name" value="APS_kinase"/>
    <property type="match status" value="1"/>
</dbReference>
<dbReference type="InterPro" id="IPR015947">
    <property type="entry name" value="PUA-like_sf"/>
</dbReference>
<dbReference type="GO" id="GO:0010134">
    <property type="term" value="P:sulfate assimilation via adenylyl sulfate reduction"/>
    <property type="evidence" value="ECO:0007669"/>
    <property type="project" value="TreeGrafter"/>
</dbReference>
<dbReference type="PANTHER" id="PTHR42700">
    <property type="entry name" value="SULFATE ADENYLYLTRANSFERASE"/>
    <property type="match status" value="1"/>
</dbReference>
<comment type="catalytic activity">
    <reaction evidence="1 6 7">
        <text>adenosine 5'-phosphosulfate + ATP = 3'-phosphoadenylyl sulfate + ADP + H(+)</text>
        <dbReference type="Rhea" id="RHEA:24152"/>
        <dbReference type="ChEBI" id="CHEBI:15378"/>
        <dbReference type="ChEBI" id="CHEBI:30616"/>
        <dbReference type="ChEBI" id="CHEBI:58243"/>
        <dbReference type="ChEBI" id="CHEBI:58339"/>
        <dbReference type="ChEBI" id="CHEBI:456216"/>
        <dbReference type="EC" id="2.7.1.25"/>
    </reaction>
</comment>
<evidence type="ECO:0000256" key="1">
    <source>
        <dbReference type="ARBA" id="ARBA00001823"/>
    </source>
</evidence>
<dbReference type="GO" id="GO:0019379">
    <property type="term" value="P:sulfate assimilation, phosphoadenylyl sulfate reduction by phosphoadenylyl-sulfate reductase (thioredoxin)"/>
    <property type="evidence" value="ECO:0007669"/>
    <property type="project" value="TreeGrafter"/>
</dbReference>
<comment type="pathway">
    <text evidence="6 7">Sulfur metabolism; hydrogen sulfide biosynthesis; sulfite from sulfate: step 2/3.</text>
</comment>
<dbReference type="PATRIC" id="fig|1555112.3.peg.2298"/>
<keyword evidence="5 6" id="KW-0067">ATP-binding</keyword>
<reference evidence="12" key="1">
    <citation type="submission" date="2015-07" db="EMBL/GenBank/DDBJ databases">
        <title>Complete genome sequence and phylogenetic analysis of Limnochorda pilosa.</title>
        <authorList>
            <person name="Watanabe M."/>
            <person name="Kojima H."/>
            <person name="Fukui M."/>
        </authorList>
    </citation>
    <scope>NUCLEOTIDE SEQUENCE [LARGE SCALE GENOMIC DNA]</scope>
    <source>
        <strain evidence="12">HC45</strain>
    </source>
</reference>
<dbReference type="GO" id="GO:0005737">
    <property type="term" value="C:cytoplasm"/>
    <property type="evidence" value="ECO:0007669"/>
    <property type="project" value="TreeGrafter"/>
</dbReference>
<evidence type="ECO:0000256" key="7">
    <source>
        <dbReference type="RuleBase" id="RU004347"/>
    </source>
</evidence>
<dbReference type="EMBL" id="AP014924">
    <property type="protein sequence ID" value="BAS28097.1"/>
    <property type="molecule type" value="Genomic_DNA"/>
</dbReference>
<dbReference type="Gene3D" id="3.40.50.300">
    <property type="entry name" value="P-loop containing nucleotide triphosphate hydrolases"/>
    <property type="match status" value="1"/>
</dbReference>
<feature type="domain" description="APS kinase" evidence="9">
    <location>
        <begin position="3"/>
        <end position="149"/>
    </location>
</feature>
<keyword evidence="6 7" id="KW-0418">Kinase</keyword>
<dbReference type="GO" id="GO:0004781">
    <property type="term" value="F:sulfate adenylyltransferase (ATP) activity"/>
    <property type="evidence" value="ECO:0007669"/>
    <property type="project" value="TreeGrafter"/>
</dbReference>
<evidence type="ECO:0000256" key="4">
    <source>
        <dbReference type="ARBA" id="ARBA00022741"/>
    </source>
</evidence>
<dbReference type="KEGG" id="lpil:LIP_2256"/>
<protein>
    <recommendedName>
        <fullName evidence="2 6">Adenylyl-sulfate kinase</fullName>
        <ecNumber evidence="2 6">2.7.1.25</ecNumber>
    </recommendedName>
    <alternativeName>
        <fullName evidence="6">APS kinase</fullName>
    </alternativeName>
    <alternativeName>
        <fullName evidence="6">ATP adenosine-5'-phosphosulfate 3'-phosphotransferase</fullName>
    </alternativeName>
    <alternativeName>
        <fullName evidence="6">Adenosine-5'-phosphosulfate kinase</fullName>
    </alternativeName>
</protein>
<feature type="region of interest" description="Disordered" evidence="8">
    <location>
        <begin position="205"/>
        <end position="234"/>
    </location>
</feature>
<evidence type="ECO:0000259" key="10">
    <source>
        <dbReference type="Pfam" id="PF14306"/>
    </source>
</evidence>
<proteinExistence type="inferred from homology"/>
<keyword evidence="6" id="KW-0597">Phosphoprotein</keyword>
<dbReference type="SUPFAM" id="SSF88697">
    <property type="entry name" value="PUA domain-like"/>
    <property type="match status" value="1"/>
</dbReference>
<evidence type="ECO:0000313" key="11">
    <source>
        <dbReference type="EMBL" id="BAS28097.1"/>
    </source>
</evidence>
<dbReference type="STRING" id="1555112.LIP_2256"/>
<dbReference type="CDD" id="cd02027">
    <property type="entry name" value="APSK"/>
    <property type="match status" value="1"/>
</dbReference>
<dbReference type="HAMAP" id="MF_00065">
    <property type="entry name" value="Adenylyl_sulf_kinase"/>
    <property type="match status" value="1"/>
</dbReference>
<comment type="similarity">
    <text evidence="6 7">Belongs to the APS kinase family.</text>
</comment>
<evidence type="ECO:0000313" key="12">
    <source>
        <dbReference type="Proteomes" id="UP000065807"/>
    </source>
</evidence>
<dbReference type="GO" id="GO:0004020">
    <property type="term" value="F:adenylylsulfate kinase activity"/>
    <property type="evidence" value="ECO:0007669"/>
    <property type="project" value="UniProtKB-UniRule"/>
</dbReference>
<keyword evidence="4 6" id="KW-0547">Nucleotide-binding</keyword>
<gene>
    <name evidence="6" type="primary">cysC</name>
    <name evidence="11" type="ORF">LIP_2256</name>
</gene>
<name>A0A0K2SM50_LIMPI</name>
<dbReference type="Pfam" id="PF14306">
    <property type="entry name" value="PUA_2"/>
    <property type="match status" value="1"/>
</dbReference>
<dbReference type="InterPro" id="IPR027417">
    <property type="entry name" value="P-loop_NTPase"/>
</dbReference>
<dbReference type="SUPFAM" id="SSF52540">
    <property type="entry name" value="P-loop containing nucleoside triphosphate hydrolases"/>
    <property type="match status" value="1"/>
</dbReference>
<dbReference type="EC" id="2.7.1.25" evidence="2 6"/>
<keyword evidence="3 6" id="KW-0808">Transferase</keyword>
<evidence type="ECO:0000256" key="2">
    <source>
        <dbReference type="ARBA" id="ARBA00012121"/>
    </source>
</evidence>
<dbReference type="InterPro" id="IPR002891">
    <property type="entry name" value="APS"/>
</dbReference>
<evidence type="ECO:0000256" key="5">
    <source>
        <dbReference type="ARBA" id="ARBA00022840"/>
    </source>
</evidence>
<evidence type="ECO:0000256" key="3">
    <source>
        <dbReference type="ARBA" id="ARBA00022679"/>
    </source>
</evidence>
<evidence type="ECO:0000256" key="6">
    <source>
        <dbReference type="HAMAP-Rule" id="MF_00065"/>
    </source>
</evidence>
<dbReference type="RefSeq" id="WP_082726187.1">
    <property type="nucleotide sequence ID" value="NZ_AP014924.1"/>
</dbReference>
<organism evidence="11 12">
    <name type="scientific">Limnochorda pilosa</name>
    <dbReference type="NCBI Taxonomy" id="1555112"/>
    <lineage>
        <taxon>Bacteria</taxon>
        <taxon>Bacillati</taxon>
        <taxon>Bacillota</taxon>
        <taxon>Limnochordia</taxon>
        <taxon>Limnochordales</taxon>
        <taxon>Limnochordaceae</taxon>
        <taxon>Limnochorda</taxon>
    </lineage>
</organism>
<dbReference type="Gene3D" id="3.10.400.10">
    <property type="entry name" value="Sulfate adenylyltransferase"/>
    <property type="match status" value="1"/>
</dbReference>
<evidence type="ECO:0000259" key="9">
    <source>
        <dbReference type="Pfam" id="PF01583"/>
    </source>
</evidence>
<accession>A0A0K2SM50</accession>
<sequence length="326" mass="35129">MQRGVTVWFTGLSGAGKTTVAKWVEAILKERGALVERLDGDVVRQSLTRDLGFSKEDRDKNIEGVTFVTKLLTRNGVVCLSSFISPYRVVREASRREIGEFLEVFVTAPMKTLLERDVKGLYKKAMAGEIQNFTGVNDPYELPENPDPVLHTDRGSVEACAGQVIRLLERRGYLEAAGDGPAVEAGIVSLLAAGRDGVPEAASATLATGDGHAPGGDGGRHPTLGPIEPHGGTEARERAIARAQALVQVELDERELADLEMIGIGALSPLNGSMRKLDYELVVESMRLADGLLWPLPVTLAVTQEQADQIAEGQVYTVPAHERIPS</sequence>
<feature type="domain" description="ATP-sulfurylase PUA-like" evidence="10">
    <location>
        <begin position="234"/>
        <end position="315"/>
    </location>
</feature>
<dbReference type="PANTHER" id="PTHR42700:SF1">
    <property type="entry name" value="SULFATE ADENYLYLTRANSFERASE"/>
    <property type="match status" value="1"/>
</dbReference>
<keyword evidence="12" id="KW-1185">Reference proteome</keyword>
<dbReference type="UniPathway" id="UPA00140">
    <property type="reaction ID" value="UER00205"/>
</dbReference>
<dbReference type="NCBIfam" id="TIGR00455">
    <property type="entry name" value="apsK"/>
    <property type="match status" value="1"/>
</dbReference>
<feature type="active site" description="Phosphoserine intermediate" evidence="6">
    <location>
        <position position="85"/>
    </location>
</feature>
<dbReference type="GO" id="GO:0005524">
    <property type="term" value="F:ATP binding"/>
    <property type="evidence" value="ECO:0007669"/>
    <property type="project" value="UniProtKB-UniRule"/>
</dbReference>
<evidence type="ECO:0000256" key="8">
    <source>
        <dbReference type="SAM" id="MobiDB-lite"/>
    </source>
</evidence>
<feature type="binding site" evidence="6">
    <location>
        <begin position="11"/>
        <end position="18"/>
    </location>
    <ligand>
        <name>ATP</name>
        <dbReference type="ChEBI" id="CHEBI:30616"/>
    </ligand>
</feature>